<proteinExistence type="predicted"/>
<feature type="region of interest" description="Disordered" evidence="1">
    <location>
        <begin position="31"/>
        <end position="53"/>
    </location>
</feature>
<dbReference type="SUPFAM" id="SSF53254">
    <property type="entry name" value="Phosphoglycerate mutase-like"/>
    <property type="match status" value="1"/>
</dbReference>
<dbReference type="EMBL" id="AZBU02000011">
    <property type="protein sequence ID" value="TKR61848.1"/>
    <property type="molecule type" value="Genomic_DNA"/>
</dbReference>
<gene>
    <name evidence="2" type="ORF">L596_028903</name>
</gene>
<protein>
    <submittedName>
        <fullName evidence="2">Uncharacterized protein</fullName>
    </submittedName>
</protein>
<reference evidence="2 3" key="1">
    <citation type="journal article" date="2015" name="Genome Biol.">
        <title>Comparative genomics of Steinernema reveals deeply conserved gene regulatory networks.</title>
        <authorList>
            <person name="Dillman A.R."/>
            <person name="Macchietto M."/>
            <person name="Porter C.F."/>
            <person name="Rogers A."/>
            <person name="Williams B."/>
            <person name="Antoshechkin I."/>
            <person name="Lee M.M."/>
            <person name="Goodwin Z."/>
            <person name="Lu X."/>
            <person name="Lewis E.E."/>
            <person name="Goodrich-Blair H."/>
            <person name="Stock S.P."/>
            <person name="Adams B.J."/>
            <person name="Sternberg P.W."/>
            <person name="Mortazavi A."/>
        </authorList>
    </citation>
    <scope>NUCLEOTIDE SEQUENCE [LARGE SCALE GENOMIC DNA]</scope>
    <source>
        <strain evidence="2 3">ALL</strain>
    </source>
</reference>
<reference evidence="2 3" key="2">
    <citation type="journal article" date="2019" name="G3 (Bethesda)">
        <title>Hybrid Assembly of the Genome of the Entomopathogenic Nematode Steinernema carpocapsae Identifies the X-Chromosome.</title>
        <authorList>
            <person name="Serra L."/>
            <person name="Macchietto M."/>
            <person name="Macias-Munoz A."/>
            <person name="McGill C.J."/>
            <person name="Rodriguez I.M."/>
            <person name="Rodriguez B."/>
            <person name="Murad R."/>
            <person name="Mortazavi A."/>
        </authorList>
    </citation>
    <scope>NUCLEOTIDE SEQUENCE [LARGE SCALE GENOMIC DNA]</scope>
    <source>
        <strain evidence="2 3">ALL</strain>
    </source>
</reference>
<dbReference type="CDD" id="cd07040">
    <property type="entry name" value="HP"/>
    <property type="match status" value="1"/>
</dbReference>
<comment type="caution">
    <text evidence="2">The sequence shown here is derived from an EMBL/GenBank/DDBJ whole genome shotgun (WGS) entry which is preliminary data.</text>
</comment>
<dbReference type="GO" id="GO:0016791">
    <property type="term" value="F:phosphatase activity"/>
    <property type="evidence" value="ECO:0007669"/>
    <property type="project" value="UniProtKB-ARBA"/>
</dbReference>
<name>A0A4U5LZQ1_STECR</name>
<dbReference type="InterPro" id="IPR013078">
    <property type="entry name" value="His_Pase_superF_clade-1"/>
</dbReference>
<dbReference type="InterPro" id="IPR051710">
    <property type="entry name" value="Phosphatase_SH3-domain"/>
</dbReference>
<dbReference type="Proteomes" id="UP000298663">
    <property type="component" value="Unassembled WGS sequence"/>
</dbReference>
<evidence type="ECO:0000256" key="1">
    <source>
        <dbReference type="SAM" id="MobiDB-lite"/>
    </source>
</evidence>
<sequence length="356" mass="40281">MSCPRKACRQPFECRSSQVFHNCDCHAPRADPFQRSSRMSVDSDSTATNERQQTLHEIDSLTSEAEDTVSSLERSLTALKENLKQPKGVPKLSESMSDQGRAQLPLLILTMSHAESVDSIFPDWLTSAYPTSPGLPFRIFDLNLPVGIPMRSRRNYRTDPPITEHGRAISNIVGVELQATNQTAGFIYSAPEMRCVETAAALAKRWKRTTLIRVEPALSNWSSFAGRGSHVNWMTLEQMVSFGYPVDHTYEPILAFKDVPYKEHPSQYYDRLVNCYKKITEQNQAHKVVIVAHPTTVYLTGDGRWSKRKQLISINKQIGTCEVSGIYINSDGEVSHRHTVKPFTRTLYDAMELTRK</sequence>
<evidence type="ECO:0000313" key="2">
    <source>
        <dbReference type="EMBL" id="TKR61848.1"/>
    </source>
</evidence>
<dbReference type="AlphaFoldDB" id="A0A4U5LZQ1"/>
<dbReference type="Gene3D" id="3.40.50.1240">
    <property type="entry name" value="Phosphoglycerate mutase-like"/>
    <property type="match status" value="1"/>
</dbReference>
<dbReference type="PANTHER" id="PTHR16469">
    <property type="entry name" value="UBIQUITIN-ASSOCIATED AND SH3 DOMAIN-CONTAINING BA-RELATED"/>
    <property type="match status" value="1"/>
</dbReference>
<dbReference type="STRING" id="34508.A0A4U5LZQ1"/>
<organism evidence="2 3">
    <name type="scientific">Steinernema carpocapsae</name>
    <name type="common">Entomopathogenic nematode</name>
    <dbReference type="NCBI Taxonomy" id="34508"/>
    <lineage>
        <taxon>Eukaryota</taxon>
        <taxon>Metazoa</taxon>
        <taxon>Ecdysozoa</taxon>
        <taxon>Nematoda</taxon>
        <taxon>Chromadorea</taxon>
        <taxon>Rhabditida</taxon>
        <taxon>Tylenchina</taxon>
        <taxon>Panagrolaimomorpha</taxon>
        <taxon>Strongyloidoidea</taxon>
        <taxon>Steinernematidae</taxon>
        <taxon>Steinernema</taxon>
    </lineage>
</organism>
<feature type="compositionally biased region" description="Polar residues" evidence="1">
    <location>
        <begin position="34"/>
        <end position="52"/>
    </location>
</feature>
<dbReference type="Pfam" id="PF00300">
    <property type="entry name" value="His_Phos_1"/>
    <property type="match status" value="1"/>
</dbReference>
<accession>A0A4U5LZQ1</accession>
<keyword evidence="3" id="KW-1185">Reference proteome</keyword>
<dbReference type="PANTHER" id="PTHR16469:SF27">
    <property type="entry name" value="UBIQUITIN-ASSOCIATED AND SH3 DOMAIN-CONTAINING BA-RELATED"/>
    <property type="match status" value="1"/>
</dbReference>
<evidence type="ECO:0000313" key="3">
    <source>
        <dbReference type="Proteomes" id="UP000298663"/>
    </source>
</evidence>
<dbReference type="InterPro" id="IPR029033">
    <property type="entry name" value="His_PPase_superfam"/>
</dbReference>
<dbReference type="OrthoDB" id="414418at2759"/>